<evidence type="ECO:0000313" key="3">
    <source>
        <dbReference type="Proteomes" id="UP000257109"/>
    </source>
</evidence>
<feature type="region of interest" description="Disordered" evidence="1">
    <location>
        <begin position="36"/>
        <end position="85"/>
    </location>
</feature>
<keyword evidence="3" id="KW-1185">Reference proteome</keyword>
<comment type="caution">
    <text evidence="2">The sequence shown here is derived from an EMBL/GenBank/DDBJ whole genome shotgun (WGS) entry which is preliminary data.</text>
</comment>
<dbReference type="EMBL" id="QJKJ01011622">
    <property type="protein sequence ID" value="RDX70643.1"/>
    <property type="molecule type" value="Genomic_DNA"/>
</dbReference>
<feature type="non-terminal residue" evidence="2">
    <location>
        <position position="1"/>
    </location>
</feature>
<dbReference type="OrthoDB" id="1194186at2759"/>
<dbReference type="AlphaFoldDB" id="A0A371EXF7"/>
<proteinExistence type="predicted"/>
<sequence>MEECYKDMEVALVRANVLDSNEATMACFKRCLTLKKPYPNGPSSWSGKEKEKDKLRKEKNPNKGSFPPQGRKEEIMMPGLASTSKNNSVKCFKCLGKRHISSQYPNKRSMILREDETVDSESSWDESSSISKLDLSSDYSHNDKDLVMVRHLMSAQIGNDDDS</sequence>
<feature type="compositionally biased region" description="Basic and acidic residues" evidence="1">
    <location>
        <begin position="47"/>
        <end position="61"/>
    </location>
</feature>
<dbReference type="PANTHER" id="PTHR35046:SF9">
    <property type="entry name" value="RNA-DIRECTED DNA POLYMERASE"/>
    <property type="match status" value="1"/>
</dbReference>
<evidence type="ECO:0000256" key="1">
    <source>
        <dbReference type="SAM" id="MobiDB-lite"/>
    </source>
</evidence>
<dbReference type="PANTHER" id="PTHR35046">
    <property type="entry name" value="ZINC KNUCKLE (CCHC-TYPE) FAMILY PROTEIN"/>
    <property type="match status" value="1"/>
</dbReference>
<reference evidence="2" key="1">
    <citation type="submission" date="2018-05" db="EMBL/GenBank/DDBJ databases">
        <title>Draft genome of Mucuna pruriens seed.</title>
        <authorList>
            <person name="Nnadi N.E."/>
            <person name="Vos R."/>
            <person name="Hasami M.H."/>
            <person name="Devisetty U.K."/>
            <person name="Aguiy J.C."/>
        </authorList>
    </citation>
    <scope>NUCLEOTIDE SEQUENCE [LARGE SCALE GENOMIC DNA]</scope>
    <source>
        <strain evidence="2">JCA_2017</strain>
    </source>
</reference>
<accession>A0A371EXF7</accession>
<feature type="compositionally biased region" description="Low complexity" evidence="1">
    <location>
        <begin position="125"/>
        <end position="138"/>
    </location>
</feature>
<name>A0A371EXF7_MUCPR</name>
<organism evidence="2 3">
    <name type="scientific">Mucuna pruriens</name>
    <name type="common">Velvet bean</name>
    <name type="synonym">Dolichos pruriens</name>
    <dbReference type="NCBI Taxonomy" id="157652"/>
    <lineage>
        <taxon>Eukaryota</taxon>
        <taxon>Viridiplantae</taxon>
        <taxon>Streptophyta</taxon>
        <taxon>Embryophyta</taxon>
        <taxon>Tracheophyta</taxon>
        <taxon>Spermatophyta</taxon>
        <taxon>Magnoliopsida</taxon>
        <taxon>eudicotyledons</taxon>
        <taxon>Gunneridae</taxon>
        <taxon>Pentapetalae</taxon>
        <taxon>rosids</taxon>
        <taxon>fabids</taxon>
        <taxon>Fabales</taxon>
        <taxon>Fabaceae</taxon>
        <taxon>Papilionoideae</taxon>
        <taxon>50 kb inversion clade</taxon>
        <taxon>NPAAA clade</taxon>
        <taxon>indigoferoid/millettioid clade</taxon>
        <taxon>Phaseoleae</taxon>
        <taxon>Mucuna</taxon>
    </lineage>
</organism>
<gene>
    <name evidence="2" type="ORF">CR513_50094</name>
</gene>
<feature type="region of interest" description="Disordered" evidence="1">
    <location>
        <begin position="107"/>
        <end position="138"/>
    </location>
</feature>
<protein>
    <submittedName>
        <fullName evidence="2">Uncharacterized protein</fullName>
    </submittedName>
</protein>
<dbReference type="Proteomes" id="UP000257109">
    <property type="component" value="Unassembled WGS sequence"/>
</dbReference>
<evidence type="ECO:0000313" key="2">
    <source>
        <dbReference type="EMBL" id="RDX70643.1"/>
    </source>
</evidence>